<sequence>MVDRRLKPVAAAPVILYDPTVTTVLWYKARVTSTSSSCTLRSGFVMWIVIDGNVITAGWSIDSQEMSFIVEGDGSACSKEVDLWSDPRGLRILGPRAIGASEPDTLS</sequence>
<name>A0AA40G064_9HYME</name>
<evidence type="ECO:0000313" key="1">
    <source>
        <dbReference type="EMBL" id="KAK1128591.1"/>
    </source>
</evidence>
<comment type="caution">
    <text evidence="1">The sequence shown here is derived from an EMBL/GenBank/DDBJ whole genome shotgun (WGS) entry which is preliminary data.</text>
</comment>
<dbReference type="Proteomes" id="UP001177670">
    <property type="component" value="Unassembled WGS sequence"/>
</dbReference>
<protein>
    <submittedName>
        <fullName evidence="1">Uncharacterized protein</fullName>
    </submittedName>
</protein>
<reference evidence="1" key="1">
    <citation type="submission" date="2021-10" db="EMBL/GenBank/DDBJ databases">
        <title>Melipona bicolor Genome sequencing and assembly.</title>
        <authorList>
            <person name="Araujo N.S."/>
            <person name="Arias M.C."/>
        </authorList>
    </citation>
    <scope>NUCLEOTIDE SEQUENCE</scope>
    <source>
        <strain evidence="1">USP_2M_L1-L4_2017</strain>
        <tissue evidence="1">Whole body</tissue>
    </source>
</reference>
<accession>A0AA40G064</accession>
<dbReference type="EMBL" id="JAHYIQ010000010">
    <property type="protein sequence ID" value="KAK1128591.1"/>
    <property type="molecule type" value="Genomic_DNA"/>
</dbReference>
<organism evidence="1 2">
    <name type="scientific">Melipona bicolor</name>
    <dbReference type="NCBI Taxonomy" id="60889"/>
    <lineage>
        <taxon>Eukaryota</taxon>
        <taxon>Metazoa</taxon>
        <taxon>Ecdysozoa</taxon>
        <taxon>Arthropoda</taxon>
        <taxon>Hexapoda</taxon>
        <taxon>Insecta</taxon>
        <taxon>Pterygota</taxon>
        <taxon>Neoptera</taxon>
        <taxon>Endopterygota</taxon>
        <taxon>Hymenoptera</taxon>
        <taxon>Apocrita</taxon>
        <taxon>Aculeata</taxon>
        <taxon>Apoidea</taxon>
        <taxon>Anthophila</taxon>
        <taxon>Apidae</taxon>
        <taxon>Melipona</taxon>
    </lineage>
</organism>
<keyword evidence="2" id="KW-1185">Reference proteome</keyword>
<gene>
    <name evidence="1" type="ORF">K0M31_003049</name>
</gene>
<evidence type="ECO:0000313" key="2">
    <source>
        <dbReference type="Proteomes" id="UP001177670"/>
    </source>
</evidence>
<proteinExistence type="predicted"/>
<dbReference type="AlphaFoldDB" id="A0AA40G064"/>